<protein>
    <recommendedName>
        <fullName evidence="1">Serine aminopeptidase S33 domain-containing protein</fullName>
    </recommendedName>
</protein>
<reference evidence="2 3" key="1">
    <citation type="submission" date="2016-12" db="EMBL/GenBank/DDBJ databases">
        <title>The whole genome sequencing and assembly of Bacillus cohnii DSM 6307T strain.</title>
        <authorList>
            <person name="Lee Y.-J."/>
            <person name="Yi H."/>
            <person name="Bahn Y.-S."/>
            <person name="Kim J.F."/>
            <person name="Lee D.-W."/>
        </authorList>
    </citation>
    <scope>NUCLEOTIDE SEQUENCE [LARGE SCALE GENOMIC DNA]</scope>
    <source>
        <strain evidence="2 3">DSM 6307</strain>
    </source>
</reference>
<name>A0A223KR08_9BACI</name>
<dbReference type="AlphaFoldDB" id="A0A223KR08"/>
<dbReference type="SUPFAM" id="SSF53474">
    <property type="entry name" value="alpha/beta-Hydrolases"/>
    <property type="match status" value="1"/>
</dbReference>
<proteinExistence type="predicted"/>
<dbReference type="Proteomes" id="UP000215224">
    <property type="component" value="Chromosome"/>
</dbReference>
<dbReference type="Pfam" id="PF12146">
    <property type="entry name" value="Hydrolase_4"/>
    <property type="match status" value="1"/>
</dbReference>
<dbReference type="InterPro" id="IPR022742">
    <property type="entry name" value="Hydrolase_4"/>
</dbReference>
<accession>A0A223KR08</accession>
<dbReference type="InterPro" id="IPR029058">
    <property type="entry name" value="AB_hydrolase_fold"/>
</dbReference>
<feature type="domain" description="Serine aminopeptidase S33" evidence="1">
    <location>
        <begin position="47"/>
        <end position="268"/>
    </location>
</feature>
<dbReference type="KEGG" id="bcoh:BC6307_11280"/>
<keyword evidence="3" id="KW-1185">Reference proteome</keyword>
<dbReference type="RefSeq" id="WP_066420674.1">
    <property type="nucleotide sequence ID" value="NZ_CP018866.1"/>
</dbReference>
<dbReference type="Gene3D" id="3.40.50.1820">
    <property type="entry name" value="alpha/beta hydrolase"/>
    <property type="match status" value="1"/>
</dbReference>
<dbReference type="PANTHER" id="PTHR11614">
    <property type="entry name" value="PHOSPHOLIPASE-RELATED"/>
    <property type="match status" value="1"/>
</dbReference>
<evidence type="ECO:0000259" key="1">
    <source>
        <dbReference type="Pfam" id="PF12146"/>
    </source>
</evidence>
<sequence>MEFGIHKNKEDYLRFYHLEEHLPIHSHEWLTCKNNKIFIQSFTPPITKGTIWLIHGFLDHSNSLHYTINFFIQKGYEVQTIDLIGHGLSSGNRGEVKAFTDYASTFKEVLLNRSIDKEKLFAIGHSTGAAMLIDFCIRYHSPFEKVILVCPLIRSYLWTVTSPFLNIIRMNVKRMYRKNTSNESYLTFLKKDPLQVNVIRNNWLLALKNWYNNLQSINKKDNIFHIIQGNKDTTVDWNYNCHYLLQTFPNSNAVLFDEGHHHLLNEKDPLRRIVHDYMQKVIEG</sequence>
<dbReference type="EMBL" id="CP018866">
    <property type="protein sequence ID" value="AST91817.1"/>
    <property type="molecule type" value="Genomic_DNA"/>
</dbReference>
<evidence type="ECO:0000313" key="2">
    <source>
        <dbReference type="EMBL" id="AST91817.1"/>
    </source>
</evidence>
<organism evidence="2 3">
    <name type="scientific">Sutcliffiella cohnii</name>
    <dbReference type="NCBI Taxonomy" id="33932"/>
    <lineage>
        <taxon>Bacteria</taxon>
        <taxon>Bacillati</taxon>
        <taxon>Bacillota</taxon>
        <taxon>Bacilli</taxon>
        <taxon>Bacillales</taxon>
        <taxon>Bacillaceae</taxon>
        <taxon>Sutcliffiella</taxon>
    </lineage>
</organism>
<dbReference type="STRING" id="1314751.GCA_001591425_04399"/>
<evidence type="ECO:0000313" key="3">
    <source>
        <dbReference type="Proteomes" id="UP000215224"/>
    </source>
</evidence>
<gene>
    <name evidence="2" type="ORF">BC6307_11280</name>
</gene>
<dbReference type="InterPro" id="IPR051044">
    <property type="entry name" value="MAG_DAG_Lipase"/>
</dbReference>